<dbReference type="PROSITE" id="PS51257">
    <property type="entry name" value="PROKAR_LIPOPROTEIN"/>
    <property type="match status" value="1"/>
</dbReference>
<keyword evidence="2 4" id="KW-0813">Transport</keyword>
<comment type="caution">
    <text evidence="6">The sequence shown here is derived from an EMBL/GenBank/DDBJ whole genome shotgun (WGS) entry which is preliminary data.</text>
</comment>
<dbReference type="SUPFAM" id="SSF53850">
    <property type="entry name" value="Periplasmic binding protein-like II"/>
    <property type="match status" value="1"/>
</dbReference>
<evidence type="ECO:0000256" key="2">
    <source>
        <dbReference type="ARBA" id="ARBA00022448"/>
    </source>
</evidence>
<reference evidence="6 7" key="1">
    <citation type="journal article" date="2019" name="Int. J. Syst. Evol. Microbiol.">
        <title>The Global Catalogue of Microorganisms (GCM) 10K type strain sequencing project: providing services to taxonomists for standard genome sequencing and annotation.</title>
        <authorList>
            <consortium name="The Broad Institute Genomics Platform"/>
            <consortium name="The Broad Institute Genome Sequencing Center for Infectious Disease"/>
            <person name="Wu L."/>
            <person name="Ma J."/>
        </authorList>
    </citation>
    <scope>NUCLEOTIDE SEQUENCE [LARGE SCALE GENOMIC DNA]</scope>
    <source>
        <strain evidence="6 7">JCM 14969</strain>
    </source>
</reference>
<sequence length="327" mass="34834">MVIRPVKHMRYLAVSAAALLALSACGGNNNDTPAGGDSSGEALSGQVVVDGSSTVEPLTAAAGELFKEEQKGVDVAVGTSGTGGGFKKFCAGETDISNASRPIKDEEKKLCTEKGVKFTELQVANDALTVVVNKENDWVDCLTVAQLKKIWEPNSTVKTWDQVDPKFPKEALPLYGAGSDSGTFDYFTDEINGKEGESRTDYNPTEDDNVTVQGVSGAKGALGYFGFSYFEENAEKLKAVKIDGGKGCVEPSVAAAQDGSYTPLARPLFIYPSDKGLAKKQVLSFVEFYLEKNQEIVEAAKFVPLTDEQKTKAKAELDKLKAQAAGS</sequence>
<dbReference type="PANTHER" id="PTHR30570">
    <property type="entry name" value="PERIPLASMIC PHOSPHATE BINDING COMPONENT OF PHOSPHATE ABC TRANSPORTER"/>
    <property type="match status" value="1"/>
</dbReference>
<dbReference type="Gene3D" id="3.40.190.10">
    <property type="entry name" value="Periplasmic binding protein-like II"/>
    <property type="match status" value="2"/>
</dbReference>
<protein>
    <recommendedName>
        <fullName evidence="4">Phosphate-binding protein</fullName>
    </recommendedName>
</protein>
<dbReference type="EMBL" id="BAAAOS010000018">
    <property type="protein sequence ID" value="GAA1571018.1"/>
    <property type="molecule type" value="Genomic_DNA"/>
</dbReference>
<dbReference type="PANTHER" id="PTHR30570:SF1">
    <property type="entry name" value="PHOSPHATE-BINDING PROTEIN PSTS"/>
    <property type="match status" value="1"/>
</dbReference>
<keyword evidence="7" id="KW-1185">Reference proteome</keyword>
<proteinExistence type="inferred from homology"/>
<feature type="signal peptide" evidence="4">
    <location>
        <begin position="1"/>
        <end position="26"/>
    </location>
</feature>
<dbReference type="RefSeq" id="WP_344213270.1">
    <property type="nucleotide sequence ID" value="NZ_BAAAOS010000018.1"/>
</dbReference>
<comment type="function">
    <text evidence="4">Involved in the system for phosphate transport across the cytoplasmic membrane.</text>
</comment>
<dbReference type="InterPro" id="IPR050811">
    <property type="entry name" value="Phosphate_ABC_transporter"/>
</dbReference>
<keyword evidence="4" id="KW-0592">Phosphate transport</keyword>
<comment type="similarity">
    <text evidence="1 4">Belongs to the PstS family.</text>
</comment>
<dbReference type="InterPro" id="IPR011862">
    <property type="entry name" value="Phos-bd"/>
</dbReference>
<evidence type="ECO:0000313" key="6">
    <source>
        <dbReference type="EMBL" id="GAA1571018.1"/>
    </source>
</evidence>
<dbReference type="CDD" id="cd13654">
    <property type="entry name" value="PBP2_phosphate_like_2"/>
    <property type="match status" value="1"/>
</dbReference>
<evidence type="ECO:0000256" key="3">
    <source>
        <dbReference type="ARBA" id="ARBA00022729"/>
    </source>
</evidence>
<dbReference type="Proteomes" id="UP001500393">
    <property type="component" value="Unassembled WGS sequence"/>
</dbReference>
<name>A0ABN2D649_9ACTN</name>
<evidence type="ECO:0000259" key="5">
    <source>
        <dbReference type="Pfam" id="PF12849"/>
    </source>
</evidence>
<accession>A0ABN2D649</accession>
<dbReference type="InterPro" id="IPR024370">
    <property type="entry name" value="PBP_domain"/>
</dbReference>
<organism evidence="6 7">
    <name type="scientific">Kribbella sancticallisti</name>
    <dbReference type="NCBI Taxonomy" id="460087"/>
    <lineage>
        <taxon>Bacteria</taxon>
        <taxon>Bacillati</taxon>
        <taxon>Actinomycetota</taxon>
        <taxon>Actinomycetes</taxon>
        <taxon>Propionibacteriales</taxon>
        <taxon>Kribbellaceae</taxon>
        <taxon>Kribbella</taxon>
    </lineage>
</organism>
<dbReference type="Pfam" id="PF12849">
    <property type="entry name" value="PBP_like_2"/>
    <property type="match status" value="1"/>
</dbReference>
<feature type="chain" id="PRO_5045008942" description="Phosphate-binding protein" evidence="4">
    <location>
        <begin position="27"/>
        <end position="327"/>
    </location>
</feature>
<gene>
    <name evidence="6" type="ORF">GCM10009789_25720</name>
</gene>
<feature type="domain" description="PBP" evidence="5">
    <location>
        <begin position="40"/>
        <end position="290"/>
    </location>
</feature>
<evidence type="ECO:0000256" key="4">
    <source>
        <dbReference type="RuleBase" id="RU367119"/>
    </source>
</evidence>
<evidence type="ECO:0000313" key="7">
    <source>
        <dbReference type="Proteomes" id="UP001500393"/>
    </source>
</evidence>
<dbReference type="NCBIfam" id="TIGR02136">
    <property type="entry name" value="ptsS_2"/>
    <property type="match status" value="1"/>
</dbReference>
<evidence type="ECO:0000256" key="1">
    <source>
        <dbReference type="ARBA" id="ARBA00008725"/>
    </source>
</evidence>
<keyword evidence="3 4" id="KW-0732">Signal</keyword>